<dbReference type="Proteomes" id="UP000006898">
    <property type="component" value="Chromosome"/>
</dbReference>
<dbReference type="AlphaFoldDB" id="D5MF16"/>
<accession>D5MF16</accession>
<evidence type="ECO:0000313" key="1">
    <source>
        <dbReference type="EMBL" id="CBE68345.1"/>
    </source>
</evidence>
<dbReference type="PATRIC" id="fig|671143.5.peg.1127"/>
<protein>
    <submittedName>
        <fullName evidence="1">Uncharacterized protein</fullName>
    </submittedName>
</protein>
<reference evidence="1 2" key="1">
    <citation type="journal article" date="2010" name="Nature">
        <title>Nitrite-driven anaerobic methane oxidation by oxygenic bacteria.</title>
        <authorList>
            <person name="Ettwig K.F."/>
            <person name="Butler M.K."/>
            <person name="Le Paslier D."/>
            <person name="Pelletier E."/>
            <person name="Mangenot S."/>
            <person name="Kuypers M.M.M."/>
            <person name="Schreiber F."/>
            <person name="Dutilh B.E."/>
            <person name="Zedelius J."/>
            <person name="de Beer D."/>
            <person name="Gloerich J."/>
            <person name="Wessels H.J.C.T."/>
            <person name="van Allen T."/>
            <person name="Luesken F."/>
            <person name="Wu M."/>
            <person name="van de Pas-Schoonen K.T."/>
            <person name="Op den Camp H.J.M."/>
            <person name="Janssen-Megens E.M."/>
            <person name="Francoijs K-J."/>
            <person name="Stunnenberg H."/>
            <person name="Weissenbach J."/>
            <person name="Jetten M.S.M."/>
            <person name="Strous M."/>
        </authorList>
    </citation>
    <scope>NUCLEOTIDE SEQUENCE [LARGE SCALE GENOMIC DNA]</scope>
</reference>
<organism evidence="1 2">
    <name type="scientific">Methylomirabilis oxygeniifera</name>
    <dbReference type="NCBI Taxonomy" id="671143"/>
    <lineage>
        <taxon>Bacteria</taxon>
        <taxon>Candidatus Methylomirabilota</taxon>
        <taxon>Candidatus Methylomirabilia</taxon>
        <taxon>Candidatus Methylomirabilales</taxon>
        <taxon>Candidatus Methylomirabilaceae</taxon>
        <taxon>Candidatus Methylomirabilis</taxon>
    </lineage>
</organism>
<evidence type="ECO:0000313" key="2">
    <source>
        <dbReference type="Proteomes" id="UP000006898"/>
    </source>
</evidence>
<sequence>MLTFGTQTVEEPIPLACICDRCGKSITPDSFIEWEEKQMIRFTGGYGSVFGDGTQVECDLCQSCMEALIGVFCRRITPVSPEETGRADCRP</sequence>
<dbReference type="EMBL" id="FP565575">
    <property type="protein sequence ID" value="CBE68345.1"/>
    <property type="molecule type" value="Genomic_DNA"/>
</dbReference>
<proteinExistence type="predicted"/>
<dbReference type="HOGENOM" id="CLU_154603_1_0_0"/>
<dbReference type="KEGG" id="mox:DAMO_1285"/>
<gene>
    <name evidence="1" type="ORF">DAMO_1285</name>
</gene>
<name>D5MF16_METO1</name>
<dbReference type="STRING" id="671143.DAMO_1285"/>